<dbReference type="AlphaFoldDB" id="A0A364XV22"/>
<dbReference type="PROSITE" id="PS50206">
    <property type="entry name" value="RHODANESE_3"/>
    <property type="match status" value="1"/>
</dbReference>
<accession>A0A364XV22</accession>
<name>A0A364XV22_9BACT</name>
<dbReference type="Pfam" id="PF00581">
    <property type="entry name" value="Rhodanese"/>
    <property type="match status" value="1"/>
</dbReference>
<dbReference type="PANTHER" id="PTHR43031">
    <property type="entry name" value="FAD-DEPENDENT OXIDOREDUCTASE"/>
    <property type="match status" value="1"/>
</dbReference>
<dbReference type="InterPro" id="IPR001763">
    <property type="entry name" value="Rhodanese-like_dom"/>
</dbReference>
<evidence type="ECO:0000313" key="2">
    <source>
        <dbReference type="EMBL" id="RAV98117.1"/>
    </source>
</evidence>
<dbReference type="EMBL" id="QMFY01000022">
    <property type="protein sequence ID" value="RAV98117.1"/>
    <property type="molecule type" value="Genomic_DNA"/>
</dbReference>
<keyword evidence="3" id="KW-1185">Reference proteome</keyword>
<dbReference type="SUPFAM" id="SSF52821">
    <property type="entry name" value="Rhodanese/Cell cycle control phosphatase"/>
    <property type="match status" value="1"/>
</dbReference>
<evidence type="ECO:0000313" key="3">
    <source>
        <dbReference type="Proteomes" id="UP000251889"/>
    </source>
</evidence>
<organism evidence="2 3">
    <name type="scientific">Pseudochryseolinea flava</name>
    <dbReference type="NCBI Taxonomy" id="2059302"/>
    <lineage>
        <taxon>Bacteria</taxon>
        <taxon>Pseudomonadati</taxon>
        <taxon>Bacteroidota</taxon>
        <taxon>Cytophagia</taxon>
        <taxon>Cytophagales</taxon>
        <taxon>Fulvivirgaceae</taxon>
        <taxon>Pseudochryseolinea</taxon>
    </lineage>
</organism>
<protein>
    <submittedName>
        <fullName evidence="2">Rhodanese-like domain-containing protein</fullName>
    </submittedName>
</protein>
<comment type="caution">
    <text evidence="2">The sequence shown here is derived from an EMBL/GenBank/DDBJ whole genome shotgun (WGS) entry which is preliminary data.</text>
</comment>
<dbReference type="InterPro" id="IPR036873">
    <property type="entry name" value="Rhodanese-like_dom_sf"/>
</dbReference>
<dbReference type="Proteomes" id="UP000251889">
    <property type="component" value="Unassembled WGS sequence"/>
</dbReference>
<dbReference type="PANTHER" id="PTHR43031:SF16">
    <property type="entry name" value="OXIDOREDUCTASE"/>
    <property type="match status" value="1"/>
</dbReference>
<gene>
    <name evidence="2" type="ORF">DQQ10_25525</name>
</gene>
<reference evidence="2 3" key="1">
    <citation type="submission" date="2018-06" db="EMBL/GenBank/DDBJ databases">
        <title>Chryseolinea flavus sp. nov., a member of the phylum Bacteroidetes isolated from soil.</title>
        <authorList>
            <person name="Li Y."/>
            <person name="Wang J."/>
        </authorList>
    </citation>
    <scope>NUCLEOTIDE SEQUENCE [LARGE SCALE GENOMIC DNA]</scope>
    <source>
        <strain evidence="2 3">SDU1-6</strain>
    </source>
</reference>
<evidence type="ECO:0000259" key="1">
    <source>
        <dbReference type="PROSITE" id="PS50206"/>
    </source>
</evidence>
<sequence>MLVACVQETTTLAPKDFQKKAAETKDVVILDVRTKEEVDQGVIPGAINVDFKSENFQEQISKLDKNKTYLLYCKGGVRSSKSVDIMKSLGFKKLYDLEGGIDAWREEGLKTTK</sequence>
<dbReference type="Gene3D" id="3.40.250.10">
    <property type="entry name" value="Rhodanese-like domain"/>
    <property type="match status" value="1"/>
</dbReference>
<dbReference type="OrthoDB" id="9808735at2"/>
<dbReference type="SMART" id="SM00450">
    <property type="entry name" value="RHOD"/>
    <property type="match status" value="1"/>
</dbReference>
<dbReference type="CDD" id="cd00158">
    <property type="entry name" value="RHOD"/>
    <property type="match status" value="1"/>
</dbReference>
<proteinExistence type="predicted"/>
<feature type="domain" description="Rhodanese" evidence="1">
    <location>
        <begin position="23"/>
        <end position="113"/>
    </location>
</feature>
<dbReference type="InterPro" id="IPR050229">
    <property type="entry name" value="GlpE_sulfurtransferase"/>
</dbReference>